<proteinExistence type="predicted"/>
<accession>A0A6J4KZ01</accession>
<dbReference type="PANTHER" id="PTHR30336:SF6">
    <property type="entry name" value="INTEGRAL MEMBRANE PROTEIN"/>
    <property type="match status" value="1"/>
</dbReference>
<dbReference type="PANTHER" id="PTHR30336">
    <property type="entry name" value="INNER MEMBRANE PROTEIN, PROBABLE PERMEASE"/>
    <property type="match status" value="1"/>
</dbReference>
<dbReference type="InterPro" id="IPR003848">
    <property type="entry name" value="DUF218"/>
</dbReference>
<protein>
    <recommendedName>
        <fullName evidence="1">DUF218 domain-containing protein</fullName>
    </recommendedName>
</protein>
<dbReference type="Pfam" id="PF02698">
    <property type="entry name" value="DUF218"/>
    <property type="match status" value="1"/>
</dbReference>
<feature type="domain" description="DUF218" evidence="1">
    <location>
        <begin position="258"/>
        <end position="372"/>
    </location>
</feature>
<evidence type="ECO:0000259" key="1">
    <source>
        <dbReference type="Pfam" id="PF02698"/>
    </source>
</evidence>
<name>A0A6J4KZ01_9ACTN</name>
<reference evidence="2" key="1">
    <citation type="submission" date="2020-02" db="EMBL/GenBank/DDBJ databases">
        <authorList>
            <person name="Meier V. D."/>
        </authorList>
    </citation>
    <scope>NUCLEOTIDE SEQUENCE</scope>
    <source>
        <strain evidence="2">AVDCRST_MAG61</strain>
    </source>
</reference>
<dbReference type="AlphaFoldDB" id="A0A6J4KZ01"/>
<dbReference type="CDD" id="cd06259">
    <property type="entry name" value="YdcF-like"/>
    <property type="match status" value="1"/>
</dbReference>
<organism evidence="2">
    <name type="scientific">uncultured Friedmanniella sp</name>
    <dbReference type="NCBI Taxonomy" id="335381"/>
    <lineage>
        <taxon>Bacteria</taxon>
        <taxon>Bacillati</taxon>
        <taxon>Actinomycetota</taxon>
        <taxon>Actinomycetes</taxon>
        <taxon>Propionibacteriales</taxon>
        <taxon>Nocardioidaceae</taxon>
        <taxon>Friedmanniella</taxon>
        <taxon>environmental samples</taxon>
    </lineage>
</organism>
<dbReference type="EMBL" id="CADCTT010000280">
    <property type="protein sequence ID" value="CAA9318315.1"/>
    <property type="molecule type" value="Genomic_DNA"/>
</dbReference>
<dbReference type="InterPro" id="IPR051599">
    <property type="entry name" value="Cell_Envelope_Assoc"/>
</dbReference>
<sequence length="427" mass="44230">MQALQEQQLRPVEGADAGQVALVQQRLADAALRLGGDPADGLVQVPFGAEQVRAEVADHRPFVGGGQQLDDGQPVAHRVVTGGGQHGPDLEVLAAAPPATAAEDPPRALHPEVGVQGVVVGEAEELVLPARDHLAHPHPRQVGGGQLRDTELTPGQLLPGQRLVQPLAGSPDRVSLGHRPILPACLRSVAIALAGSRGPYAARMSTPSARPGLARTAAWVVLAGTATAAGLVGGSVALVRGYAAGHLHGEADAPQAPVALVLGAEVYPDGRPSAFLAGRLDLARRLLAAGRVQVLLLSGDGAAPEYDEPKAMQAYLLAAGVPADRMVLDRYGLDTYDSCFRAARVYGVRRLLVVTQSYHLPRAVGTARALGMDADGVGDVIVRRVSRAWVKGLVRDQLACVKTVLDLATGRQPGLGTDAGSSESLLT</sequence>
<evidence type="ECO:0000313" key="2">
    <source>
        <dbReference type="EMBL" id="CAA9318315.1"/>
    </source>
</evidence>
<dbReference type="GO" id="GO:0005886">
    <property type="term" value="C:plasma membrane"/>
    <property type="evidence" value="ECO:0007669"/>
    <property type="project" value="TreeGrafter"/>
</dbReference>
<gene>
    <name evidence="2" type="ORF">AVDCRST_MAG61-2142</name>
</gene>